<feature type="domain" description="NACHT" evidence="10">
    <location>
        <begin position="333"/>
        <end position="418"/>
    </location>
</feature>
<feature type="region of interest" description="Disordered" evidence="9">
    <location>
        <begin position="183"/>
        <end position="208"/>
    </location>
</feature>
<dbReference type="Gene3D" id="3.40.50.300">
    <property type="entry name" value="P-loop containing nucleotide triphosphate hydrolases"/>
    <property type="match status" value="1"/>
</dbReference>
<accession>A0A401RJW9</accession>
<keyword evidence="7" id="KW-0395">Inflammatory response</keyword>
<keyword evidence="2" id="KW-0963">Cytoplasm</keyword>
<dbReference type="InterPro" id="IPR027417">
    <property type="entry name" value="P-loop_NTPase"/>
</dbReference>
<keyword evidence="5" id="KW-0067">ATP-binding</keyword>
<dbReference type="InterPro" id="IPR050637">
    <property type="entry name" value="NLRP_innate_immun_reg"/>
</dbReference>
<evidence type="ECO:0000259" key="10">
    <source>
        <dbReference type="PROSITE" id="PS50837"/>
    </source>
</evidence>
<dbReference type="Pfam" id="PF17779">
    <property type="entry name" value="WHD_NOD2"/>
    <property type="match status" value="1"/>
</dbReference>
<keyword evidence="4" id="KW-0547">Nucleotide-binding</keyword>
<dbReference type="PANTHER" id="PTHR45690:SF19">
    <property type="entry name" value="NACHT, LRR AND PYD DOMAINS-CONTAINING PROTEIN 3"/>
    <property type="match status" value="1"/>
</dbReference>
<dbReference type="Pfam" id="PF17776">
    <property type="entry name" value="NLRC4_HD2"/>
    <property type="match status" value="1"/>
</dbReference>
<keyword evidence="6" id="KW-0832">Ubl conjugation</keyword>
<dbReference type="SUPFAM" id="SSF52047">
    <property type="entry name" value="RNI-like"/>
    <property type="match status" value="1"/>
</dbReference>
<evidence type="ECO:0000256" key="1">
    <source>
        <dbReference type="ARBA" id="ARBA00004110"/>
    </source>
</evidence>
<dbReference type="Gene3D" id="3.80.10.10">
    <property type="entry name" value="Ribonuclease Inhibitor"/>
    <property type="match status" value="1"/>
</dbReference>
<evidence type="ECO:0000256" key="7">
    <source>
        <dbReference type="ARBA" id="ARBA00023198"/>
    </source>
</evidence>
<evidence type="ECO:0000256" key="2">
    <source>
        <dbReference type="ARBA" id="ARBA00022490"/>
    </source>
</evidence>
<evidence type="ECO:0000256" key="5">
    <source>
        <dbReference type="ARBA" id="ARBA00022840"/>
    </source>
</evidence>
<dbReference type="InterPro" id="IPR041267">
    <property type="entry name" value="NLRP_HD2"/>
</dbReference>
<dbReference type="PROSITE" id="PS50837">
    <property type="entry name" value="NACHT"/>
    <property type="match status" value="1"/>
</dbReference>
<sequence length="874" mass="99439">MVEPTGEAPLVTTWGLEEVATIHPGRSMPSVSVSSLKGLKSIPRRDNTSVTLVFARSKPADRNEEENSVTEKLCGNDTCNDIKPTDAANEYSARQPHPNETQENVKNVSDIPVRHGDYMDPYMREEFRNMTTDSASFLHNTETQDGVNVQLPQKTQQDKLQHCSGRHVKNLAKFFEQQIPQNELDKVKSAPANPNPKRDPKTTGRQQEENISISVPSDNMPPVARNSLFDTPGRIKRSVTDLTRQHKDYLRTKNENLTITGENRIIRRFPLSERYTKVTIVPSLGEQEQTKKSLKTTSMADGELWRKAEQNHREEIPLDRLLRKHCNQTGGTGATLIIGPSGFGKSTTIKKIIHGWAAGEMYREIDVIFPFKVQQLNSIEGETCLNELISDFFPNFTNYLDFLWNKPEKILFIFDDLDLFQKPIDFTEMPSDNDDGSQSFGPEHLCEISHIVCSLIKGQLLNGCSVLGTSSPWKLQALGKVETNQVVNILGFSAESRKQYFQRCSVAGQLASNTLDYIEQNEMLYAMCYIPGFCSVLCSILETQQKERAQIPAFTTCTRVFFTYFTCSMKKCYYEDVIVHEMILKLGSLAYWGICNETIVFKRGQFNQHKLYISNWISGFMMEIQDNYGIGYFFTHSTLKDFVAALFKCQSTPADQVKKILTEWHNCTDDRFKFVSRFFIGLSSPNSLKQIGFYWGELHSETASNVSEWLREKFNSYVHNLESERNQKGLLEILYCLLEFGDATLLKAVLTPVKTLRFTKYHLQSFDCMVLSKALMMVQEIEELDLDNCGIGNEGIHQLESVLRKCEVLSLKSNNLTDCCVETLISALRENTVLLKLDVSNDDQNDGNANRLTDKSIHALSQFIQNSTQIKEIR</sequence>
<dbReference type="PANTHER" id="PTHR45690">
    <property type="entry name" value="NACHT, LRR AND PYD DOMAINS-CONTAINING PROTEIN 12"/>
    <property type="match status" value="1"/>
</dbReference>
<evidence type="ECO:0000313" key="12">
    <source>
        <dbReference type="Proteomes" id="UP000287033"/>
    </source>
</evidence>
<dbReference type="GO" id="GO:0005524">
    <property type="term" value="F:ATP binding"/>
    <property type="evidence" value="ECO:0007669"/>
    <property type="project" value="UniProtKB-KW"/>
</dbReference>
<dbReference type="GO" id="GO:0006954">
    <property type="term" value="P:inflammatory response"/>
    <property type="evidence" value="ECO:0007669"/>
    <property type="project" value="UniProtKB-KW"/>
</dbReference>
<evidence type="ECO:0000313" key="11">
    <source>
        <dbReference type="EMBL" id="GCC18443.1"/>
    </source>
</evidence>
<comment type="caution">
    <text evidence="11">The sequence shown here is derived from an EMBL/GenBank/DDBJ whole genome shotgun (WGS) entry which is preliminary data.</text>
</comment>
<evidence type="ECO:0000256" key="3">
    <source>
        <dbReference type="ARBA" id="ARBA00022737"/>
    </source>
</evidence>
<dbReference type="EMBL" id="BEZZ01001417">
    <property type="protein sequence ID" value="GCC18443.1"/>
    <property type="molecule type" value="Genomic_DNA"/>
</dbReference>
<protein>
    <recommendedName>
        <fullName evidence="10">NACHT domain-containing protein</fullName>
    </recommendedName>
</protein>
<keyword evidence="12" id="KW-1185">Reference proteome</keyword>
<dbReference type="SMART" id="SM00368">
    <property type="entry name" value="LRR_RI"/>
    <property type="match status" value="3"/>
</dbReference>
<proteinExistence type="predicted"/>
<dbReference type="GO" id="GO:0005829">
    <property type="term" value="C:cytosol"/>
    <property type="evidence" value="ECO:0007669"/>
    <property type="project" value="UniProtKB-SubCell"/>
</dbReference>
<dbReference type="SUPFAM" id="SSF52540">
    <property type="entry name" value="P-loop containing nucleoside triphosphate hydrolases"/>
    <property type="match status" value="1"/>
</dbReference>
<feature type="compositionally biased region" description="Basic and acidic residues" evidence="9">
    <location>
        <begin position="196"/>
        <end position="208"/>
    </location>
</feature>
<evidence type="ECO:0000256" key="8">
    <source>
        <dbReference type="ARBA" id="ARBA00023233"/>
    </source>
</evidence>
<evidence type="ECO:0000256" key="4">
    <source>
        <dbReference type="ARBA" id="ARBA00022741"/>
    </source>
</evidence>
<keyword evidence="8" id="KW-1271">Inflammasome</keyword>
<dbReference type="AlphaFoldDB" id="A0A401RJW9"/>
<reference evidence="11 12" key="1">
    <citation type="journal article" date="2018" name="Nat. Ecol. Evol.">
        <title>Shark genomes provide insights into elasmobranch evolution and the origin of vertebrates.</title>
        <authorList>
            <person name="Hara Y"/>
            <person name="Yamaguchi K"/>
            <person name="Onimaru K"/>
            <person name="Kadota M"/>
            <person name="Koyanagi M"/>
            <person name="Keeley SD"/>
            <person name="Tatsumi K"/>
            <person name="Tanaka K"/>
            <person name="Motone F"/>
            <person name="Kageyama Y"/>
            <person name="Nozu R"/>
            <person name="Adachi N"/>
            <person name="Nishimura O"/>
            <person name="Nakagawa R"/>
            <person name="Tanegashima C"/>
            <person name="Kiyatake I"/>
            <person name="Matsumoto R"/>
            <person name="Murakumo K"/>
            <person name="Nishida K"/>
            <person name="Terakita A"/>
            <person name="Kuratani S"/>
            <person name="Sato K"/>
            <person name="Hyodo S Kuraku.S."/>
        </authorList>
    </citation>
    <scope>NUCLEOTIDE SEQUENCE [LARGE SCALE GENOMIC DNA]</scope>
</reference>
<gene>
    <name evidence="11" type="ORF">chiPu_0017938</name>
</gene>
<name>A0A401RJW9_CHIPU</name>
<dbReference type="OrthoDB" id="120976at2759"/>
<dbReference type="InterPro" id="IPR032675">
    <property type="entry name" value="LRR_dom_sf"/>
</dbReference>
<dbReference type="Proteomes" id="UP000287033">
    <property type="component" value="Unassembled WGS sequence"/>
</dbReference>
<dbReference type="Pfam" id="PF05729">
    <property type="entry name" value="NACHT"/>
    <property type="match status" value="1"/>
</dbReference>
<organism evidence="11 12">
    <name type="scientific">Chiloscyllium punctatum</name>
    <name type="common">Brownbanded bambooshark</name>
    <name type="synonym">Hemiscyllium punctatum</name>
    <dbReference type="NCBI Taxonomy" id="137246"/>
    <lineage>
        <taxon>Eukaryota</taxon>
        <taxon>Metazoa</taxon>
        <taxon>Chordata</taxon>
        <taxon>Craniata</taxon>
        <taxon>Vertebrata</taxon>
        <taxon>Chondrichthyes</taxon>
        <taxon>Elasmobranchii</taxon>
        <taxon>Galeomorphii</taxon>
        <taxon>Galeoidea</taxon>
        <taxon>Orectolobiformes</taxon>
        <taxon>Hemiscylliidae</taxon>
        <taxon>Chiloscyllium</taxon>
    </lineage>
</organism>
<evidence type="ECO:0000256" key="9">
    <source>
        <dbReference type="SAM" id="MobiDB-lite"/>
    </source>
</evidence>
<keyword evidence="3" id="KW-0677">Repeat</keyword>
<dbReference type="InterPro" id="IPR007111">
    <property type="entry name" value="NACHT_NTPase"/>
</dbReference>
<dbReference type="InterPro" id="IPR041075">
    <property type="entry name" value="NOD1/2_WH"/>
</dbReference>
<dbReference type="GO" id="GO:0045087">
    <property type="term" value="P:innate immune response"/>
    <property type="evidence" value="ECO:0007669"/>
    <property type="project" value="UniProtKB-KW"/>
</dbReference>
<comment type="subcellular location">
    <subcellularLocation>
        <location evidence="1">Inflammasome</location>
    </subcellularLocation>
</comment>
<evidence type="ECO:0000256" key="6">
    <source>
        <dbReference type="ARBA" id="ARBA00022843"/>
    </source>
</evidence>